<name>A0A0G0ZMF5_9BACT</name>
<evidence type="ECO:0000313" key="2">
    <source>
        <dbReference type="Proteomes" id="UP000034753"/>
    </source>
</evidence>
<sequence>MNEPKDSQELLPKSPLDVLESTAREISSLEKEAQRALGSKDPNEYKRVLHTKAEIMVNLPTKLDDLLQRGIPVPDGIIDQSANFAVMARKFLGTDNYFGMGVLLIPKGLKTGEPNDLEKLIDQLKNPE</sequence>
<dbReference type="Proteomes" id="UP000034753">
    <property type="component" value="Unassembled WGS sequence"/>
</dbReference>
<gene>
    <name evidence="1" type="ORF">UU67_C0007G0019</name>
</gene>
<dbReference type="AlphaFoldDB" id="A0A0G0ZMF5"/>
<protein>
    <submittedName>
        <fullName evidence="1">Uncharacterized protein</fullName>
    </submittedName>
</protein>
<dbReference type="EMBL" id="LCBN01000007">
    <property type="protein sequence ID" value="KKS14138.1"/>
    <property type="molecule type" value="Genomic_DNA"/>
</dbReference>
<reference evidence="1 2" key="1">
    <citation type="journal article" date="2015" name="Nature">
        <title>rRNA introns, odd ribosomes, and small enigmatic genomes across a large radiation of phyla.</title>
        <authorList>
            <person name="Brown C.T."/>
            <person name="Hug L.A."/>
            <person name="Thomas B.C."/>
            <person name="Sharon I."/>
            <person name="Castelle C.J."/>
            <person name="Singh A."/>
            <person name="Wilkins M.J."/>
            <person name="Williams K.H."/>
            <person name="Banfield J.F."/>
        </authorList>
    </citation>
    <scope>NUCLEOTIDE SEQUENCE [LARGE SCALE GENOMIC DNA]</scope>
</reference>
<evidence type="ECO:0000313" key="1">
    <source>
        <dbReference type="EMBL" id="KKS14138.1"/>
    </source>
</evidence>
<organism evidence="1 2">
    <name type="scientific">Candidatus Daviesbacteria bacterium GW2011_GWB1_41_5</name>
    <dbReference type="NCBI Taxonomy" id="1618429"/>
    <lineage>
        <taxon>Bacteria</taxon>
        <taxon>Candidatus Daviesiibacteriota</taxon>
    </lineage>
</organism>
<accession>A0A0G0ZMF5</accession>
<comment type="caution">
    <text evidence="1">The sequence shown here is derived from an EMBL/GenBank/DDBJ whole genome shotgun (WGS) entry which is preliminary data.</text>
</comment>
<proteinExistence type="predicted"/>